<dbReference type="EMBL" id="JAUIZM010000005">
    <property type="protein sequence ID" value="KAK1383837.1"/>
    <property type="molecule type" value="Genomic_DNA"/>
</dbReference>
<keyword evidence="3" id="KW-0547">Nucleotide-binding</keyword>
<name>A0AAD8MSX4_9APIA</name>
<gene>
    <name evidence="3" type="ORF">POM88_021572</name>
</gene>
<dbReference type="GO" id="GO:0003723">
    <property type="term" value="F:RNA binding"/>
    <property type="evidence" value="ECO:0007669"/>
    <property type="project" value="InterPro"/>
</dbReference>
<dbReference type="Pfam" id="PF01535">
    <property type="entry name" value="PPR"/>
    <property type="match status" value="6"/>
</dbReference>
<dbReference type="PANTHER" id="PTHR47926:SF419">
    <property type="entry name" value="(WILD MALAYSIAN BANANA) HYPOTHETICAL PROTEIN"/>
    <property type="match status" value="1"/>
</dbReference>
<dbReference type="Pfam" id="PF13041">
    <property type="entry name" value="PPR_2"/>
    <property type="match status" value="2"/>
</dbReference>
<comment type="caution">
    <text evidence="3">The sequence shown here is derived from an EMBL/GenBank/DDBJ whole genome shotgun (WGS) entry which is preliminary data.</text>
</comment>
<dbReference type="AlphaFoldDB" id="A0AAD8MSX4"/>
<dbReference type="GO" id="GO:0009451">
    <property type="term" value="P:RNA modification"/>
    <property type="evidence" value="ECO:0007669"/>
    <property type="project" value="InterPro"/>
</dbReference>
<dbReference type="InterPro" id="IPR002885">
    <property type="entry name" value="PPR_rpt"/>
</dbReference>
<feature type="repeat" description="PPR" evidence="2">
    <location>
        <begin position="249"/>
        <end position="279"/>
    </location>
</feature>
<evidence type="ECO:0000313" key="3">
    <source>
        <dbReference type="EMBL" id="KAK1383837.1"/>
    </source>
</evidence>
<dbReference type="Gene3D" id="1.25.40.10">
    <property type="entry name" value="Tetratricopeptide repeat domain"/>
    <property type="match status" value="6"/>
</dbReference>
<dbReference type="FunFam" id="1.25.40.10:FF:000090">
    <property type="entry name" value="Pentatricopeptide repeat-containing protein, chloroplastic"/>
    <property type="match status" value="1"/>
</dbReference>
<dbReference type="PROSITE" id="PS51375">
    <property type="entry name" value="PPR"/>
    <property type="match status" value="6"/>
</dbReference>
<protein>
    <submittedName>
        <fullName evidence="3">ATP-dependent DNA helicase HFM1-like</fullName>
    </submittedName>
</protein>
<sequence length="731" mass="81707">MSGAFRTLQTIHPTKNLKAYIQTSVSILKDLSKQRSITQGTVLHCHLMKMGLSSDNHIAVKLLIMYLKCRKTFEADQILKDFNGFNLVAHNCLISDKVEWGDLDEARKLFDEMPQRNEISWTALISGFFKYGRVEEAILFFYRNPFQDVYKWTAGISGLVQNGLTAKAVKLFLEMLEAGVLPNDVTFTSVVKACADLGDFRLGMSVLGLVVKSGFEDNVSVSNSFVTFHLRFGENAMAMRIFDQMGEKDVVSWTVILDMYVERGDLREARRIFDEMPERNEISWSAMISRYSQCGYTEESVKLFSQMVHSGFMPNISCFSSVINALGTLEALKAGMSVHAKTLKIGIMRNVFICSSLVDLYGKCGNTVDARLVFETLEEKNVVCWNTMISGYSLNGQLDEARVLFDQIPNKNIASWNSMIAGYSGNEQFDKVFEVFNAMLLSGEIPDPSNCASVLCACAGIASLGSGKNLHGKIIKLGLQLNTFVGTALTDMYAKCGDIDSSRNIFDKLPGKNEISWTAMIQGLAENGFAEESISLFEEMLRNSSVAPNELILAAVLFACSHRGLVDKGLWYFGLMKDVYNLKPNERHYACVVDMLSRSGRLSEAERFITSTPCETEINAWAALLSGCKIYSEDEMAERAAKRIYELGEKKSGGYVLLSNVYASAGRWSDVMHTRQLMKERGLKKHGGCSWLELKSEIHIFYSQDGNHSQSAEIYGVLELLHADLIVKEEF</sequence>
<feature type="repeat" description="PPR" evidence="2">
    <location>
        <begin position="513"/>
        <end position="547"/>
    </location>
</feature>
<feature type="repeat" description="PPR" evidence="2">
    <location>
        <begin position="86"/>
        <end position="120"/>
    </location>
</feature>
<accession>A0AAD8MSX4</accession>
<keyword evidence="3" id="KW-0378">Hydrolase</keyword>
<reference evidence="3" key="1">
    <citation type="submission" date="2023-02" db="EMBL/GenBank/DDBJ databases">
        <title>Genome of toxic invasive species Heracleum sosnowskyi carries increased number of genes despite the absence of recent whole-genome duplications.</title>
        <authorList>
            <person name="Schelkunov M."/>
            <person name="Shtratnikova V."/>
            <person name="Makarenko M."/>
            <person name="Klepikova A."/>
            <person name="Omelchenko D."/>
            <person name="Novikova G."/>
            <person name="Obukhova E."/>
            <person name="Bogdanov V."/>
            <person name="Penin A."/>
            <person name="Logacheva M."/>
        </authorList>
    </citation>
    <scope>NUCLEOTIDE SEQUENCE</scope>
    <source>
        <strain evidence="3">Hsosn_3</strain>
        <tissue evidence="3">Leaf</tissue>
    </source>
</reference>
<dbReference type="InterPro" id="IPR011990">
    <property type="entry name" value="TPR-like_helical_dom_sf"/>
</dbReference>
<feature type="repeat" description="PPR" evidence="2">
    <location>
        <begin position="280"/>
        <end position="314"/>
    </location>
</feature>
<keyword evidence="4" id="KW-1185">Reference proteome</keyword>
<reference evidence="3" key="2">
    <citation type="submission" date="2023-05" db="EMBL/GenBank/DDBJ databases">
        <authorList>
            <person name="Schelkunov M.I."/>
        </authorList>
    </citation>
    <scope>NUCLEOTIDE SEQUENCE</scope>
    <source>
        <strain evidence="3">Hsosn_3</strain>
        <tissue evidence="3">Leaf</tissue>
    </source>
</reference>
<dbReference type="NCBIfam" id="TIGR00756">
    <property type="entry name" value="PPR"/>
    <property type="match status" value="7"/>
</dbReference>
<feature type="repeat" description="PPR" evidence="2">
    <location>
        <begin position="148"/>
        <end position="182"/>
    </location>
</feature>
<organism evidence="3 4">
    <name type="scientific">Heracleum sosnowskyi</name>
    <dbReference type="NCBI Taxonomy" id="360622"/>
    <lineage>
        <taxon>Eukaryota</taxon>
        <taxon>Viridiplantae</taxon>
        <taxon>Streptophyta</taxon>
        <taxon>Embryophyta</taxon>
        <taxon>Tracheophyta</taxon>
        <taxon>Spermatophyta</taxon>
        <taxon>Magnoliopsida</taxon>
        <taxon>eudicotyledons</taxon>
        <taxon>Gunneridae</taxon>
        <taxon>Pentapetalae</taxon>
        <taxon>asterids</taxon>
        <taxon>campanulids</taxon>
        <taxon>Apiales</taxon>
        <taxon>Apiaceae</taxon>
        <taxon>Apioideae</taxon>
        <taxon>apioid superclade</taxon>
        <taxon>Tordylieae</taxon>
        <taxon>Tordyliinae</taxon>
        <taxon>Heracleum</taxon>
    </lineage>
</organism>
<feature type="repeat" description="PPR" evidence="2">
    <location>
        <begin position="381"/>
        <end position="415"/>
    </location>
</feature>
<dbReference type="GO" id="GO:0004386">
    <property type="term" value="F:helicase activity"/>
    <property type="evidence" value="ECO:0007669"/>
    <property type="project" value="UniProtKB-KW"/>
</dbReference>
<keyword evidence="3" id="KW-0067">ATP-binding</keyword>
<proteinExistence type="predicted"/>
<dbReference type="Proteomes" id="UP001237642">
    <property type="component" value="Unassembled WGS sequence"/>
</dbReference>
<dbReference type="InterPro" id="IPR046848">
    <property type="entry name" value="E_motif"/>
</dbReference>
<dbReference type="PANTHER" id="PTHR47926">
    <property type="entry name" value="PENTATRICOPEPTIDE REPEAT-CONTAINING PROTEIN"/>
    <property type="match status" value="1"/>
</dbReference>
<dbReference type="InterPro" id="IPR046960">
    <property type="entry name" value="PPR_At4g14850-like_plant"/>
</dbReference>
<keyword evidence="1" id="KW-0677">Repeat</keyword>
<dbReference type="Pfam" id="PF20431">
    <property type="entry name" value="E_motif"/>
    <property type="match status" value="1"/>
</dbReference>
<evidence type="ECO:0000256" key="2">
    <source>
        <dbReference type="PROSITE-ProRule" id="PRU00708"/>
    </source>
</evidence>
<evidence type="ECO:0000256" key="1">
    <source>
        <dbReference type="ARBA" id="ARBA00022737"/>
    </source>
</evidence>
<evidence type="ECO:0000313" key="4">
    <source>
        <dbReference type="Proteomes" id="UP001237642"/>
    </source>
</evidence>
<keyword evidence="3" id="KW-0347">Helicase</keyword>